<dbReference type="PANTHER" id="PTHR30204">
    <property type="entry name" value="REDOX-CYCLING DRUG-SENSING TRANSCRIPTIONAL ACTIVATOR SOXR"/>
    <property type="match status" value="1"/>
</dbReference>
<dbReference type="SMART" id="SM00422">
    <property type="entry name" value="HTH_MERR"/>
    <property type="match status" value="1"/>
</dbReference>
<evidence type="ECO:0000313" key="3">
    <source>
        <dbReference type="EMBL" id="OSY36745.1"/>
    </source>
</evidence>
<gene>
    <name evidence="3" type="primary">tipA_3</name>
    <name evidence="3" type="ORF">BG845_05181</name>
</gene>
<comment type="caution">
    <text evidence="3">The sequence shown here is derived from an EMBL/GenBank/DDBJ whole genome shotgun (WGS) entry which is preliminary data.</text>
</comment>
<keyword evidence="1" id="KW-0238">DNA-binding</keyword>
<accession>A0A1Y2MNC5</accession>
<dbReference type="Pfam" id="PF13411">
    <property type="entry name" value="MerR_1"/>
    <property type="match status" value="1"/>
</dbReference>
<dbReference type="GO" id="GO:0003677">
    <property type="term" value="F:DNA binding"/>
    <property type="evidence" value="ECO:0007669"/>
    <property type="project" value="UniProtKB-KW"/>
</dbReference>
<dbReference type="PRINTS" id="PR00040">
    <property type="entry name" value="HTHMERR"/>
</dbReference>
<dbReference type="OrthoDB" id="9809391at2"/>
<feature type="domain" description="HTH merR-type" evidence="2">
    <location>
        <begin position="16"/>
        <end position="84"/>
    </location>
</feature>
<dbReference type="CDD" id="cd00592">
    <property type="entry name" value="HTH_MerR-like"/>
    <property type="match status" value="1"/>
</dbReference>
<dbReference type="EMBL" id="MIGB01000036">
    <property type="protein sequence ID" value="OSY36745.1"/>
    <property type="molecule type" value="Genomic_DNA"/>
</dbReference>
<reference evidence="3 4" key="1">
    <citation type="submission" date="2016-09" db="EMBL/GenBank/DDBJ databases">
        <title>Pseudonocardia autotrophica DSM535, a candidate organism with high potential of specific P450 cytochromes.</title>
        <authorList>
            <person name="Grumaz C."/>
            <person name="Vainshtein Y."/>
            <person name="Kirstahler P."/>
            <person name="Sohn K."/>
        </authorList>
    </citation>
    <scope>NUCLEOTIDE SEQUENCE [LARGE SCALE GENOMIC DNA]</scope>
    <source>
        <strain evidence="3 4">DSM 535</strain>
    </source>
</reference>
<dbReference type="PROSITE" id="PS50937">
    <property type="entry name" value="HTH_MERR_2"/>
    <property type="match status" value="1"/>
</dbReference>
<dbReference type="InterPro" id="IPR009061">
    <property type="entry name" value="DNA-bd_dom_put_sf"/>
</dbReference>
<dbReference type="Gene3D" id="1.10.1660.10">
    <property type="match status" value="1"/>
</dbReference>
<protein>
    <submittedName>
        <fullName evidence="3">HTH-type transcriptional activator TipA</fullName>
    </submittedName>
</protein>
<dbReference type="GO" id="GO:0003700">
    <property type="term" value="F:DNA-binding transcription factor activity"/>
    <property type="evidence" value="ECO:0007669"/>
    <property type="project" value="InterPro"/>
</dbReference>
<proteinExistence type="predicted"/>
<dbReference type="InterPro" id="IPR047057">
    <property type="entry name" value="MerR_fam"/>
</dbReference>
<evidence type="ECO:0000259" key="2">
    <source>
        <dbReference type="PROSITE" id="PS50937"/>
    </source>
</evidence>
<dbReference type="Proteomes" id="UP000194360">
    <property type="component" value="Unassembled WGS sequence"/>
</dbReference>
<name>A0A1Y2MNC5_PSEAH</name>
<dbReference type="AlphaFoldDB" id="A0A1Y2MNC5"/>
<dbReference type="STRING" id="2074.BG845_05181"/>
<dbReference type="InterPro" id="IPR000551">
    <property type="entry name" value="MerR-type_HTH_dom"/>
</dbReference>
<evidence type="ECO:0000256" key="1">
    <source>
        <dbReference type="ARBA" id="ARBA00023125"/>
    </source>
</evidence>
<keyword evidence="4" id="KW-1185">Reference proteome</keyword>
<dbReference type="SUPFAM" id="SSF46955">
    <property type="entry name" value="Putative DNA-binding domain"/>
    <property type="match status" value="1"/>
</dbReference>
<sequence length="323" mass="34711">MLSSVTAPHTGDHPVSLTIGLLARRTGVSVRTIRFWSDEGLVPSDRSVSGHRVYDAAAVARLDLVRTLRELGLGLDDVRSVLSRRRGVGEVAQAHVRALESRIRELKAQRAVCVLLARSGSSGPTDPIEPDERTVTLMNDLARLSVTQRQNLIDEFVTETFAGTDPDAPGAGIAAGMRALPSELPDDPTPEQVGAWVELAELVADPGFRARCREMAVAGSDATAEHRQLDPAAVIEHAGRAEAAGIDPASAEGAAVLARIPDVDGLGPAERIRTAETIELFSDRRVERYWTLLGTLNGWPAREPAIPAFEWVARALRAQPSQP</sequence>
<evidence type="ECO:0000313" key="4">
    <source>
        <dbReference type="Proteomes" id="UP000194360"/>
    </source>
</evidence>
<dbReference type="PANTHER" id="PTHR30204:SF93">
    <property type="entry name" value="HTH MERR-TYPE DOMAIN-CONTAINING PROTEIN"/>
    <property type="match status" value="1"/>
</dbReference>
<organism evidence="3 4">
    <name type="scientific">Pseudonocardia autotrophica</name>
    <name type="common">Amycolata autotrophica</name>
    <name type="synonym">Nocardia autotrophica</name>
    <dbReference type="NCBI Taxonomy" id="2074"/>
    <lineage>
        <taxon>Bacteria</taxon>
        <taxon>Bacillati</taxon>
        <taxon>Actinomycetota</taxon>
        <taxon>Actinomycetes</taxon>
        <taxon>Pseudonocardiales</taxon>
        <taxon>Pseudonocardiaceae</taxon>
        <taxon>Pseudonocardia</taxon>
    </lineage>
</organism>